<dbReference type="InterPro" id="IPR009363">
    <property type="entry name" value="Phage_Mu_Gp16"/>
</dbReference>
<comment type="caution">
    <text evidence="1">The sequence shown here is derived from an EMBL/GenBank/DDBJ whole genome shotgun (WGS) entry which is preliminary data.</text>
</comment>
<gene>
    <name evidence="1" type="ORF">GPA22_22080</name>
</gene>
<name>A0ABX1Q6C2_9RHOO</name>
<dbReference type="RefSeq" id="WP_169258233.1">
    <property type="nucleotide sequence ID" value="NZ_WTVN01000071.1"/>
</dbReference>
<evidence type="ECO:0000313" key="2">
    <source>
        <dbReference type="Proteomes" id="UP000623795"/>
    </source>
</evidence>
<reference evidence="1 2" key="1">
    <citation type="submission" date="2019-12" db="EMBL/GenBank/DDBJ databases">
        <title>Comparative genomics gives insights into the taxonomy of the Azoarcus-Aromatoleum group and reveals separate origins of nif in the plant-associated Azoarcus and non-plant-associated Aromatoleum sub-groups.</title>
        <authorList>
            <person name="Lafos M."/>
            <person name="Maluk M."/>
            <person name="Batista M."/>
            <person name="Junghare M."/>
            <person name="Carmona M."/>
            <person name="Faoro H."/>
            <person name="Cruz L.M."/>
            <person name="Battistoni F."/>
            <person name="De Souza E."/>
            <person name="Pedrosa F."/>
            <person name="Chen W.-M."/>
            <person name="Poole P.S."/>
            <person name="Dixon R.A."/>
            <person name="James E.K."/>
        </authorList>
    </citation>
    <scope>NUCLEOTIDE SEQUENCE [LARGE SCALE GENOMIC DNA]</scope>
    <source>
        <strain evidence="1 2">Td21</strain>
    </source>
</reference>
<sequence length="157" mass="16712">MALKNPAQQRAALIAKVHALAKKLGYDEATYRTVLLTQTGKTSCRQMSDRQLSRLAEALDCLAKGKSLPEAPKPPSASAKGLAGQALPTAKQWETLAGLSARAGWGGLHDFRLLAFARHTAKVADLGELSRSGMSAVITGLSRRLAQQARAAHEEGR</sequence>
<dbReference type="Proteomes" id="UP000623795">
    <property type="component" value="Unassembled WGS sequence"/>
</dbReference>
<proteinExistence type="predicted"/>
<accession>A0ABX1Q6C2</accession>
<keyword evidence="2" id="KW-1185">Reference proteome</keyword>
<protein>
    <submittedName>
        <fullName evidence="1">DUF1018 domain-containing protein</fullName>
    </submittedName>
</protein>
<dbReference type="Pfam" id="PF06252">
    <property type="entry name" value="GemA"/>
    <property type="match status" value="1"/>
</dbReference>
<evidence type="ECO:0000313" key="1">
    <source>
        <dbReference type="EMBL" id="NMG46410.1"/>
    </source>
</evidence>
<organism evidence="1 2">
    <name type="scientific">Aromatoleum toluvorans</name>
    <dbReference type="NCBI Taxonomy" id="92002"/>
    <lineage>
        <taxon>Bacteria</taxon>
        <taxon>Pseudomonadati</taxon>
        <taxon>Pseudomonadota</taxon>
        <taxon>Betaproteobacteria</taxon>
        <taxon>Rhodocyclales</taxon>
        <taxon>Rhodocyclaceae</taxon>
        <taxon>Aromatoleum</taxon>
    </lineage>
</organism>
<dbReference type="EMBL" id="WTVN01000071">
    <property type="protein sequence ID" value="NMG46410.1"/>
    <property type="molecule type" value="Genomic_DNA"/>
</dbReference>